<dbReference type="GO" id="GO:0016020">
    <property type="term" value="C:membrane"/>
    <property type="evidence" value="ECO:0007669"/>
    <property type="project" value="UniProtKB-SubCell"/>
</dbReference>
<dbReference type="Pfam" id="PF03765">
    <property type="entry name" value="CRAL_TRIO_N"/>
    <property type="match status" value="1"/>
</dbReference>
<dbReference type="EMBL" id="OOIL02006545">
    <property type="protein sequence ID" value="VFQ97496.1"/>
    <property type="molecule type" value="Genomic_DNA"/>
</dbReference>
<evidence type="ECO:0000256" key="3">
    <source>
        <dbReference type="ARBA" id="ARBA00023136"/>
    </source>
</evidence>
<feature type="transmembrane region" description="Helical" evidence="4">
    <location>
        <begin position="396"/>
        <end position="417"/>
    </location>
</feature>
<dbReference type="SMART" id="SM01100">
    <property type="entry name" value="CRAL_TRIO_N"/>
    <property type="match status" value="1"/>
</dbReference>
<evidence type="ECO:0000256" key="4">
    <source>
        <dbReference type="SAM" id="Phobius"/>
    </source>
</evidence>
<dbReference type="Pfam" id="PF00650">
    <property type="entry name" value="CRAL_TRIO"/>
    <property type="match status" value="1"/>
</dbReference>
<dbReference type="PANTHER" id="PTHR45932:SF4">
    <property type="entry name" value="PATELLIN-6"/>
    <property type="match status" value="1"/>
</dbReference>
<keyword evidence="2" id="KW-0813">Transport</keyword>
<dbReference type="PANTHER" id="PTHR45932">
    <property type="entry name" value="PATELLIN-1"/>
    <property type="match status" value="1"/>
</dbReference>
<dbReference type="GO" id="GO:0008289">
    <property type="term" value="F:lipid binding"/>
    <property type="evidence" value="ECO:0007669"/>
    <property type="project" value="InterPro"/>
</dbReference>
<gene>
    <name evidence="6" type="ORF">CCAM_LOCUS39272</name>
</gene>
<reference evidence="6 7" key="1">
    <citation type="submission" date="2018-04" db="EMBL/GenBank/DDBJ databases">
        <authorList>
            <person name="Vogel A."/>
        </authorList>
    </citation>
    <scope>NUCLEOTIDE SEQUENCE [LARGE SCALE GENOMIC DNA]</scope>
</reference>
<dbReference type="InterPro" id="IPR036865">
    <property type="entry name" value="CRAL-TRIO_dom_sf"/>
</dbReference>
<evidence type="ECO:0000259" key="5">
    <source>
        <dbReference type="SMART" id="SM01100"/>
    </source>
</evidence>
<dbReference type="Proteomes" id="UP000595140">
    <property type="component" value="Unassembled WGS sequence"/>
</dbReference>
<dbReference type="InterPro" id="IPR011074">
    <property type="entry name" value="CRAL/TRIO_N_dom"/>
</dbReference>
<keyword evidence="4" id="KW-1133">Transmembrane helix</keyword>
<organism evidence="6 7">
    <name type="scientific">Cuscuta campestris</name>
    <dbReference type="NCBI Taxonomy" id="132261"/>
    <lineage>
        <taxon>Eukaryota</taxon>
        <taxon>Viridiplantae</taxon>
        <taxon>Streptophyta</taxon>
        <taxon>Embryophyta</taxon>
        <taxon>Tracheophyta</taxon>
        <taxon>Spermatophyta</taxon>
        <taxon>Magnoliopsida</taxon>
        <taxon>eudicotyledons</taxon>
        <taxon>Gunneridae</taxon>
        <taxon>Pentapetalae</taxon>
        <taxon>asterids</taxon>
        <taxon>lamiids</taxon>
        <taxon>Solanales</taxon>
        <taxon>Convolvulaceae</taxon>
        <taxon>Cuscuteae</taxon>
        <taxon>Cuscuta</taxon>
        <taxon>Cuscuta subgen. Grammica</taxon>
        <taxon>Cuscuta sect. Cleistogrammica</taxon>
    </lineage>
</organism>
<evidence type="ECO:0000313" key="6">
    <source>
        <dbReference type="EMBL" id="VFQ97496.1"/>
    </source>
</evidence>
<keyword evidence="4" id="KW-0812">Transmembrane</keyword>
<comment type="subcellular location">
    <subcellularLocation>
        <location evidence="1">Membrane</location>
    </subcellularLocation>
</comment>
<keyword evidence="3 4" id="KW-0472">Membrane</keyword>
<keyword evidence="7" id="KW-1185">Reference proteome</keyword>
<evidence type="ECO:0000256" key="2">
    <source>
        <dbReference type="ARBA" id="ARBA00022448"/>
    </source>
</evidence>
<feature type="transmembrane region" description="Helical" evidence="4">
    <location>
        <begin position="328"/>
        <end position="352"/>
    </location>
</feature>
<dbReference type="InterPro" id="IPR044834">
    <property type="entry name" value="PATL"/>
</dbReference>
<dbReference type="AlphaFoldDB" id="A0A484NAG3"/>
<dbReference type="SUPFAM" id="SSF46938">
    <property type="entry name" value="CRAL/TRIO N-terminal domain"/>
    <property type="match status" value="1"/>
</dbReference>
<feature type="transmembrane region" description="Helical" evidence="4">
    <location>
        <begin position="281"/>
        <end position="301"/>
    </location>
</feature>
<dbReference type="InterPro" id="IPR036273">
    <property type="entry name" value="CRAL/TRIO_N_dom_sf"/>
</dbReference>
<evidence type="ECO:0000313" key="7">
    <source>
        <dbReference type="Proteomes" id="UP000595140"/>
    </source>
</evidence>
<name>A0A484NAG3_9ASTE</name>
<proteinExistence type="predicted"/>
<evidence type="ECO:0000256" key="1">
    <source>
        <dbReference type="ARBA" id="ARBA00004370"/>
    </source>
</evidence>
<sequence length="423" mass="46642">MVTFNNVVLFIFFDRQDDFASAAAKPSSTPSRKSFVAAALRAPSFKVDTYFASELKHSEKKALSDLKIGLASLAPAASMWGIPLLSGDDRADVILLKFLRARDFNVPHALHMLAKCLAWRKEFGADEVAEEELAGFEELQGVVAYMNGFDRFFGGDGEEDGEEKLKRFLRWRVQVLERGIKLLHFKPGGVNSLVQVTDLKDMPKRELRVASNHILSLFQDNYPELVARKYGVLNVQSIHEAEDEEQVPIWVHNGYQFCVSRIENGGGAGNHQTLGMKRRVLFAYMSLFAGSVVALGVIVSAKPLDDLGYKGLTVDQNVVTSPYASSVYLGWAVASAIALLASGLLPIISWFVTYRFPLSSGISVGIFAAVLVAFCSVSYLKVVSLRVDQVPMKEDFLAALLPLLCIFAVLSLSSGLFKWKDDN</sequence>
<protein>
    <recommendedName>
        <fullName evidence="5">CRAL/TRIO N-terminal domain-containing protein</fullName>
    </recommendedName>
</protein>
<dbReference type="InterPro" id="IPR001251">
    <property type="entry name" value="CRAL-TRIO_dom"/>
</dbReference>
<dbReference type="Gene3D" id="3.40.525.10">
    <property type="entry name" value="CRAL-TRIO lipid binding domain"/>
    <property type="match status" value="1"/>
</dbReference>
<feature type="transmembrane region" description="Helical" evidence="4">
    <location>
        <begin position="364"/>
        <end position="384"/>
    </location>
</feature>
<accession>A0A484NAG3</accession>
<dbReference type="SUPFAM" id="SSF52087">
    <property type="entry name" value="CRAL/TRIO domain"/>
    <property type="match status" value="1"/>
</dbReference>
<dbReference type="OrthoDB" id="75724at2759"/>
<feature type="domain" description="CRAL/TRIO N-terminal" evidence="5">
    <location>
        <begin position="91"/>
        <end position="116"/>
    </location>
</feature>